<dbReference type="EMBL" id="JBEAFC010000003">
    <property type="protein sequence ID" value="KAL1562162.1"/>
    <property type="molecule type" value="Genomic_DNA"/>
</dbReference>
<accession>A0ABD1I0B8</accession>
<dbReference type="AlphaFoldDB" id="A0ABD1I0B8"/>
<evidence type="ECO:0000313" key="1">
    <source>
        <dbReference type="EMBL" id="KAL1562162.1"/>
    </source>
</evidence>
<protein>
    <submittedName>
        <fullName evidence="1">Accelerated cell death 11-like</fullName>
    </submittedName>
</protein>
<sequence>MEEDRPLQKMAEAFKKLSNELNQFPEGEEARLEVAAFANACSLLSSDVSAALSYLLRSNMFPKWTILWRHQNQYLCCRILFEQINSSDGNSIKDPALEAYSVFTSYHGFAIRKDVTAGMFDAFPTKAELLIKLNEDETSSRIQMQNFIFSAAQVNKYIDQLLISRGLGTDW</sequence>
<proteinExistence type="predicted"/>
<evidence type="ECO:0000313" key="2">
    <source>
        <dbReference type="Proteomes" id="UP001567538"/>
    </source>
</evidence>
<dbReference type="SUPFAM" id="SSF110004">
    <property type="entry name" value="Glycolipid transfer protein, GLTP"/>
    <property type="match status" value="1"/>
</dbReference>
<dbReference type="InterPro" id="IPR036497">
    <property type="entry name" value="GLTP_sf"/>
</dbReference>
<dbReference type="Proteomes" id="UP001567538">
    <property type="component" value="Unassembled WGS sequence"/>
</dbReference>
<keyword evidence="2" id="KW-1185">Reference proteome</keyword>
<name>A0ABD1I0B8_SALDI</name>
<reference evidence="1 2" key="1">
    <citation type="submission" date="2024-06" db="EMBL/GenBank/DDBJ databases">
        <title>A chromosome level genome sequence of Diviner's sage (Salvia divinorum).</title>
        <authorList>
            <person name="Ford S.A."/>
            <person name="Ro D.-K."/>
            <person name="Ness R.W."/>
            <person name="Phillips M.A."/>
        </authorList>
    </citation>
    <scope>NUCLEOTIDE SEQUENCE [LARGE SCALE GENOMIC DNA]</scope>
    <source>
        <strain evidence="1">SAF-2024a</strain>
        <tissue evidence="1">Leaf</tissue>
    </source>
</reference>
<organism evidence="1 2">
    <name type="scientific">Salvia divinorum</name>
    <name type="common">Maria pastora</name>
    <name type="synonym">Diviner's sage</name>
    <dbReference type="NCBI Taxonomy" id="28513"/>
    <lineage>
        <taxon>Eukaryota</taxon>
        <taxon>Viridiplantae</taxon>
        <taxon>Streptophyta</taxon>
        <taxon>Embryophyta</taxon>
        <taxon>Tracheophyta</taxon>
        <taxon>Spermatophyta</taxon>
        <taxon>Magnoliopsida</taxon>
        <taxon>eudicotyledons</taxon>
        <taxon>Gunneridae</taxon>
        <taxon>Pentapetalae</taxon>
        <taxon>asterids</taxon>
        <taxon>lamiids</taxon>
        <taxon>Lamiales</taxon>
        <taxon>Lamiaceae</taxon>
        <taxon>Nepetoideae</taxon>
        <taxon>Mentheae</taxon>
        <taxon>Salviinae</taxon>
        <taxon>Salvia</taxon>
        <taxon>Salvia subgen. Calosphace</taxon>
    </lineage>
</organism>
<dbReference type="Gene3D" id="1.10.3520.10">
    <property type="entry name" value="Glycolipid transfer protein"/>
    <property type="match status" value="1"/>
</dbReference>
<comment type="caution">
    <text evidence="1">The sequence shown here is derived from an EMBL/GenBank/DDBJ whole genome shotgun (WGS) entry which is preliminary data.</text>
</comment>
<gene>
    <name evidence="1" type="ORF">AAHA92_04770</name>
</gene>